<name>A0ABW5GY52_9PSEU</name>
<dbReference type="Proteomes" id="UP001597419">
    <property type="component" value="Unassembled WGS sequence"/>
</dbReference>
<dbReference type="EC" id="1.-.-.-" evidence="8"/>
<dbReference type="InterPro" id="IPR036250">
    <property type="entry name" value="AcylCo_DH-like_C"/>
</dbReference>
<keyword evidence="4 5" id="KW-0274">FAD</keyword>
<evidence type="ECO:0000256" key="3">
    <source>
        <dbReference type="ARBA" id="ARBA00022630"/>
    </source>
</evidence>
<dbReference type="EMBL" id="JBHUKU010000033">
    <property type="protein sequence ID" value="MFD2465482.1"/>
    <property type="molecule type" value="Genomic_DNA"/>
</dbReference>
<comment type="cofactor">
    <cofactor evidence="1 5">
        <name>FAD</name>
        <dbReference type="ChEBI" id="CHEBI:57692"/>
    </cofactor>
</comment>
<evidence type="ECO:0000256" key="2">
    <source>
        <dbReference type="ARBA" id="ARBA00009347"/>
    </source>
</evidence>
<protein>
    <submittedName>
        <fullName evidence="8">Acyl-CoA dehydrogenase family protein</fullName>
        <ecNumber evidence="8">1.-.-.-</ecNumber>
    </submittedName>
</protein>
<comment type="caution">
    <text evidence="8">The sequence shown here is derived from an EMBL/GenBank/DDBJ whole genome shotgun (WGS) entry which is preliminary data.</text>
</comment>
<evidence type="ECO:0000256" key="4">
    <source>
        <dbReference type="ARBA" id="ARBA00022827"/>
    </source>
</evidence>
<dbReference type="InterPro" id="IPR009100">
    <property type="entry name" value="AcylCoA_DH/oxidase_NM_dom_sf"/>
</dbReference>
<dbReference type="InterPro" id="IPR037069">
    <property type="entry name" value="AcylCoA_DH/ox_N_sf"/>
</dbReference>
<feature type="domain" description="Acyl-CoA dehydrogenase/oxidase C-terminal" evidence="6">
    <location>
        <begin position="237"/>
        <end position="385"/>
    </location>
</feature>
<dbReference type="PANTHER" id="PTHR43884:SF22">
    <property type="entry name" value="BLR3437 PROTEIN"/>
    <property type="match status" value="1"/>
</dbReference>
<dbReference type="PANTHER" id="PTHR43884">
    <property type="entry name" value="ACYL-COA DEHYDROGENASE"/>
    <property type="match status" value="1"/>
</dbReference>
<dbReference type="SUPFAM" id="SSF56645">
    <property type="entry name" value="Acyl-CoA dehydrogenase NM domain-like"/>
    <property type="match status" value="1"/>
</dbReference>
<organism evidence="8 9">
    <name type="scientific">Amycolatopsis samaneae</name>
    <dbReference type="NCBI Taxonomy" id="664691"/>
    <lineage>
        <taxon>Bacteria</taxon>
        <taxon>Bacillati</taxon>
        <taxon>Actinomycetota</taxon>
        <taxon>Actinomycetes</taxon>
        <taxon>Pseudonocardiales</taxon>
        <taxon>Pseudonocardiaceae</taxon>
        <taxon>Amycolatopsis</taxon>
    </lineage>
</organism>
<dbReference type="Gene3D" id="1.10.540.10">
    <property type="entry name" value="Acyl-CoA dehydrogenase/oxidase, N-terminal domain"/>
    <property type="match status" value="1"/>
</dbReference>
<comment type="similarity">
    <text evidence="2 5">Belongs to the acyl-CoA dehydrogenase family.</text>
</comment>
<dbReference type="Gene3D" id="2.40.110.10">
    <property type="entry name" value="Butyryl-CoA Dehydrogenase, subunit A, domain 2"/>
    <property type="match status" value="1"/>
</dbReference>
<dbReference type="Pfam" id="PF02770">
    <property type="entry name" value="Acyl-CoA_dh_M"/>
    <property type="match status" value="1"/>
</dbReference>
<keyword evidence="9" id="KW-1185">Reference proteome</keyword>
<dbReference type="InterPro" id="IPR046373">
    <property type="entry name" value="Acyl-CoA_Oxase/DH_mid-dom_sf"/>
</dbReference>
<dbReference type="SUPFAM" id="SSF47203">
    <property type="entry name" value="Acyl-CoA dehydrogenase C-terminal domain-like"/>
    <property type="match status" value="1"/>
</dbReference>
<evidence type="ECO:0000259" key="6">
    <source>
        <dbReference type="Pfam" id="PF00441"/>
    </source>
</evidence>
<sequence>MAPLPTTFEPELLELPLFDDAHRALARRIERWCADRHGTLAPPTGADPAAHCRALRTELGHSGWLGHLGLEPGEGTDLRSVCVRRQALAFHEDLADFVYSIQELSASAIIRHGSEEQHRRHLPGLAEGTRAGALAFSEPGAGSDLSAVALTATEDGDGFVLNGSKTWIAQGDIADVLVVLARTGDGPGPLGLTAFLVDGDAGGLKATPIRAIAPRSWAELTFTDCRIGPDAMLGDRGHGYVVALDVLERARVTVAAAALGFARRACAYALERARARRAYSRRLADLQLVKSALAAMDVKIAAASLLTARAAWSADHGGEYGRYAAAAKLHATEAAGEIADAAVQIFGAAGLVADSPLERLYRQVRSLRIYEGPSEVLEMIIADAL</sequence>
<proteinExistence type="inferred from homology"/>
<dbReference type="Gene3D" id="1.20.140.10">
    <property type="entry name" value="Butyryl-CoA Dehydrogenase, subunit A, domain 3"/>
    <property type="match status" value="1"/>
</dbReference>
<evidence type="ECO:0000256" key="5">
    <source>
        <dbReference type="RuleBase" id="RU362125"/>
    </source>
</evidence>
<dbReference type="Pfam" id="PF00441">
    <property type="entry name" value="Acyl-CoA_dh_1"/>
    <property type="match status" value="1"/>
</dbReference>
<dbReference type="GO" id="GO:0016491">
    <property type="term" value="F:oxidoreductase activity"/>
    <property type="evidence" value="ECO:0007669"/>
    <property type="project" value="UniProtKB-KW"/>
</dbReference>
<evidence type="ECO:0000313" key="9">
    <source>
        <dbReference type="Proteomes" id="UP001597419"/>
    </source>
</evidence>
<dbReference type="InterPro" id="IPR009075">
    <property type="entry name" value="AcylCo_DH/oxidase_C"/>
</dbReference>
<evidence type="ECO:0000256" key="1">
    <source>
        <dbReference type="ARBA" id="ARBA00001974"/>
    </source>
</evidence>
<feature type="domain" description="Acyl-CoA oxidase/dehydrogenase middle" evidence="7">
    <location>
        <begin position="133"/>
        <end position="225"/>
    </location>
</feature>
<accession>A0ABW5GY52</accession>
<evidence type="ECO:0000313" key="8">
    <source>
        <dbReference type="EMBL" id="MFD2465482.1"/>
    </source>
</evidence>
<reference evidence="9" key="1">
    <citation type="journal article" date="2019" name="Int. J. Syst. Evol. Microbiol.">
        <title>The Global Catalogue of Microorganisms (GCM) 10K type strain sequencing project: providing services to taxonomists for standard genome sequencing and annotation.</title>
        <authorList>
            <consortium name="The Broad Institute Genomics Platform"/>
            <consortium name="The Broad Institute Genome Sequencing Center for Infectious Disease"/>
            <person name="Wu L."/>
            <person name="Ma J."/>
        </authorList>
    </citation>
    <scope>NUCLEOTIDE SEQUENCE [LARGE SCALE GENOMIC DNA]</scope>
    <source>
        <strain evidence="9">CGMCC 4.7643</strain>
    </source>
</reference>
<gene>
    <name evidence="8" type="ORF">ACFSYJ_43165</name>
</gene>
<dbReference type="RefSeq" id="WP_345407090.1">
    <property type="nucleotide sequence ID" value="NZ_BAABHG010000021.1"/>
</dbReference>
<keyword evidence="3 5" id="KW-0285">Flavoprotein</keyword>
<evidence type="ECO:0000259" key="7">
    <source>
        <dbReference type="Pfam" id="PF02770"/>
    </source>
</evidence>
<keyword evidence="5 8" id="KW-0560">Oxidoreductase</keyword>
<dbReference type="InterPro" id="IPR006091">
    <property type="entry name" value="Acyl-CoA_Oxase/DH_mid-dom"/>
</dbReference>